<sequence length="51" mass="5155">MAASLTLSAADMAVARAATAARAGQRLVAGTRSLEVNGRAAELWRNLGDAA</sequence>
<organism evidence="1 2">
    <name type="scientific">Acidiphilium multivorum (strain DSM 11245 / JCM 8867 / NBRC 100883 / AIU 301)</name>
    <dbReference type="NCBI Taxonomy" id="926570"/>
    <lineage>
        <taxon>Bacteria</taxon>
        <taxon>Pseudomonadati</taxon>
        <taxon>Pseudomonadota</taxon>
        <taxon>Alphaproteobacteria</taxon>
        <taxon>Acetobacterales</taxon>
        <taxon>Acidocellaceae</taxon>
        <taxon>Acidiphilium</taxon>
    </lineage>
</organism>
<proteinExistence type="predicted"/>
<name>F0J6X3_ACIMA</name>
<keyword evidence="1" id="KW-0614">Plasmid</keyword>
<keyword evidence="2" id="KW-1185">Reference proteome</keyword>
<reference evidence="1 2" key="1">
    <citation type="submission" date="2010-12" db="EMBL/GenBank/DDBJ databases">
        <title>Whole genome sequence of Acidiphilium multivorum AIU301.</title>
        <authorList>
            <person name="Narita-Yamada S."/>
            <person name="Nakamura S."/>
            <person name="Ito N."/>
            <person name="Takarada H."/>
            <person name="Katano Y."/>
            <person name="Nakazawa H."/>
            <person name="Hosoyama A."/>
            <person name="Yamada R."/>
            <person name="Fujita N."/>
        </authorList>
    </citation>
    <scope>NUCLEOTIDE SEQUENCE [LARGE SCALE GENOMIC DNA]</scope>
    <source>
        <strain evidence="2">DSM 11245 / JCM 8867 / AIU301</strain>
        <plasmid evidence="1 2">pACMV1</plasmid>
    </source>
</reference>
<protein>
    <submittedName>
        <fullName evidence="1">Uncharacterized protein</fullName>
    </submittedName>
</protein>
<evidence type="ECO:0000313" key="1">
    <source>
        <dbReference type="EMBL" id="BAJ82840.1"/>
    </source>
</evidence>
<dbReference type="KEGG" id="amv:ACMV_P1_00440"/>
<dbReference type="HOGENOM" id="CLU_3094526_0_0_5"/>
<dbReference type="EMBL" id="AP012036">
    <property type="protein sequence ID" value="BAJ82840.1"/>
    <property type="molecule type" value="Genomic_DNA"/>
</dbReference>
<gene>
    <name evidence="1" type="ordered locus">ACMV_P1_00440</name>
</gene>
<accession>F0J6X3</accession>
<evidence type="ECO:0000313" key="2">
    <source>
        <dbReference type="Proteomes" id="UP000007100"/>
    </source>
</evidence>
<dbReference type="Proteomes" id="UP000007100">
    <property type="component" value="Plasmid pACMV1"/>
</dbReference>
<dbReference type="AlphaFoldDB" id="F0J6X3"/>
<geneLocation type="plasmid" evidence="1 2">
    <name>pACMV1</name>
</geneLocation>